<evidence type="ECO:0000256" key="6">
    <source>
        <dbReference type="SAM" id="Phobius"/>
    </source>
</evidence>
<dbReference type="PANTHER" id="PTHR23292:SF6">
    <property type="entry name" value="FI16602P1-RELATED"/>
    <property type="match status" value="1"/>
</dbReference>
<dbReference type="PROSITE" id="PS01047">
    <property type="entry name" value="HMA_1"/>
    <property type="match status" value="1"/>
</dbReference>
<dbReference type="GO" id="GO:0008270">
    <property type="term" value="F:zinc ion binding"/>
    <property type="evidence" value="ECO:0007669"/>
    <property type="project" value="TreeGrafter"/>
</dbReference>
<dbReference type="InterPro" id="IPR037519">
    <property type="entry name" value="LITAF_fam"/>
</dbReference>
<accession>A0A8S1TVC8</accession>
<evidence type="ECO:0000256" key="3">
    <source>
        <dbReference type="ARBA" id="ARBA00022723"/>
    </source>
</evidence>
<protein>
    <recommendedName>
        <fullName evidence="7">LITAF domain-containing protein</fullName>
    </recommendedName>
</protein>
<gene>
    <name evidence="8" type="ORF">POCTA_138.1.T0300002</name>
</gene>
<dbReference type="PROSITE" id="PS51837">
    <property type="entry name" value="LITAF"/>
    <property type="match status" value="1"/>
</dbReference>
<comment type="subcellular location">
    <subcellularLocation>
        <location evidence="1">Membrane</location>
        <topology evidence="1">Peripheral membrane protein</topology>
    </subcellularLocation>
</comment>
<evidence type="ECO:0000256" key="2">
    <source>
        <dbReference type="ARBA" id="ARBA00005975"/>
    </source>
</evidence>
<keyword evidence="5 6" id="KW-0472">Membrane</keyword>
<keyword evidence="9" id="KW-1185">Reference proteome</keyword>
<comment type="caution">
    <text evidence="8">The sequence shown here is derived from an EMBL/GenBank/DDBJ whole genome shotgun (WGS) entry which is preliminary data.</text>
</comment>
<evidence type="ECO:0000259" key="7">
    <source>
        <dbReference type="PROSITE" id="PS51837"/>
    </source>
</evidence>
<dbReference type="InterPro" id="IPR006629">
    <property type="entry name" value="LITAF"/>
</dbReference>
<dbReference type="Proteomes" id="UP000683925">
    <property type="component" value="Unassembled WGS sequence"/>
</dbReference>
<dbReference type="EMBL" id="CAJJDP010000030">
    <property type="protein sequence ID" value="CAD8154886.1"/>
    <property type="molecule type" value="Genomic_DNA"/>
</dbReference>
<dbReference type="InterPro" id="IPR017969">
    <property type="entry name" value="Heavy-metal-associated_CS"/>
</dbReference>
<name>A0A8S1TVC8_PAROT</name>
<keyword evidence="6" id="KW-1133">Transmembrane helix</keyword>
<organism evidence="8 9">
    <name type="scientific">Paramecium octaurelia</name>
    <dbReference type="NCBI Taxonomy" id="43137"/>
    <lineage>
        <taxon>Eukaryota</taxon>
        <taxon>Sar</taxon>
        <taxon>Alveolata</taxon>
        <taxon>Ciliophora</taxon>
        <taxon>Intramacronucleata</taxon>
        <taxon>Oligohymenophorea</taxon>
        <taxon>Peniculida</taxon>
        <taxon>Parameciidae</taxon>
        <taxon>Paramecium</taxon>
    </lineage>
</organism>
<keyword evidence="6" id="KW-0812">Transmembrane</keyword>
<evidence type="ECO:0000256" key="1">
    <source>
        <dbReference type="ARBA" id="ARBA00004170"/>
    </source>
</evidence>
<evidence type="ECO:0000256" key="5">
    <source>
        <dbReference type="ARBA" id="ARBA00023136"/>
    </source>
</evidence>
<sequence length="82" mass="9412">MIESEVSEKDCSVNIKCPHCEKDIKTNLEHECGVNTWLVCFFLCVLTACCCFIPLLSNKFKDVVHKCPYCKNEVGIKEFEMC</sequence>
<dbReference type="GO" id="GO:0016020">
    <property type="term" value="C:membrane"/>
    <property type="evidence" value="ECO:0007669"/>
    <property type="project" value="UniProtKB-SubCell"/>
</dbReference>
<evidence type="ECO:0000256" key="4">
    <source>
        <dbReference type="ARBA" id="ARBA00022833"/>
    </source>
</evidence>
<dbReference type="AlphaFoldDB" id="A0A8S1TVC8"/>
<reference evidence="8" key="1">
    <citation type="submission" date="2021-01" db="EMBL/GenBank/DDBJ databases">
        <authorList>
            <consortium name="Genoscope - CEA"/>
            <person name="William W."/>
        </authorList>
    </citation>
    <scope>NUCLEOTIDE SEQUENCE</scope>
</reference>
<feature type="domain" description="LITAF" evidence="7">
    <location>
        <begin position="1"/>
        <end position="79"/>
    </location>
</feature>
<dbReference type="Pfam" id="PF10601">
    <property type="entry name" value="zf-LITAF-like"/>
    <property type="match status" value="1"/>
</dbReference>
<evidence type="ECO:0000313" key="8">
    <source>
        <dbReference type="EMBL" id="CAD8154886.1"/>
    </source>
</evidence>
<feature type="transmembrane region" description="Helical" evidence="6">
    <location>
        <begin position="36"/>
        <end position="56"/>
    </location>
</feature>
<evidence type="ECO:0000313" key="9">
    <source>
        <dbReference type="Proteomes" id="UP000683925"/>
    </source>
</evidence>
<proteinExistence type="inferred from homology"/>
<dbReference type="OMA" id="YEYKACK"/>
<comment type="similarity">
    <text evidence="2">Belongs to the CDIP1/LITAF family.</text>
</comment>
<keyword evidence="4" id="KW-0862">Zinc</keyword>
<keyword evidence="3" id="KW-0479">Metal-binding</keyword>
<dbReference type="SMART" id="SM00714">
    <property type="entry name" value="LITAF"/>
    <property type="match status" value="1"/>
</dbReference>
<dbReference type="PANTHER" id="PTHR23292">
    <property type="entry name" value="LIPOPOLYSACCHARIDE-INDUCED TUMOR NECROSIS FACTOR-ALPHA FACTOR"/>
    <property type="match status" value="1"/>
</dbReference>
<dbReference type="OrthoDB" id="5599753at2759"/>